<dbReference type="Pfam" id="PF02690">
    <property type="entry name" value="Na_Pi_cotrans"/>
    <property type="match status" value="2"/>
</dbReference>
<dbReference type="Proteomes" id="UP000809273">
    <property type="component" value="Unassembled WGS sequence"/>
</dbReference>
<dbReference type="PANTHER" id="PTHR10010">
    <property type="entry name" value="SOLUTE CARRIER FAMILY 34 SODIUM PHOSPHATE , MEMBER 2-RELATED"/>
    <property type="match status" value="1"/>
</dbReference>
<dbReference type="PANTHER" id="PTHR10010:SF46">
    <property type="entry name" value="SODIUM-DEPENDENT PHOSPHATE TRANSPORT PROTEIN 2B"/>
    <property type="match status" value="1"/>
</dbReference>
<dbReference type="SUPFAM" id="SSF109755">
    <property type="entry name" value="PhoU-like"/>
    <property type="match status" value="1"/>
</dbReference>
<evidence type="ECO:0000313" key="8">
    <source>
        <dbReference type="EMBL" id="MBN1573150.1"/>
    </source>
</evidence>
<dbReference type="GO" id="GO:0044341">
    <property type="term" value="P:sodium-dependent phosphate transport"/>
    <property type="evidence" value="ECO:0007669"/>
    <property type="project" value="InterPro"/>
</dbReference>
<reference evidence="8" key="1">
    <citation type="journal article" date="2021" name="Environ. Microbiol.">
        <title>Genomic characterization of three novel Desulfobacterota classes expand the metabolic and phylogenetic diversity of the phylum.</title>
        <authorList>
            <person name="Murphy C.L."/>
            <person name="Biggerstaff J."/>
            <person name="Eichhorn A."/>
            <person name="Ewing E."/>
            <person name="Shahan R."/>
            <person name="Soriano D."/>
            <person name="Stewart S."/>
            <person name="VanMol K."/>
            <person name="Walker R."/>
            <person name="Walters P."/>
            <person name="Elshahed M.S."/>
            <person name="Youssef N.H."/>
        </authorList>
    </citation>
    <scope>NUCLEOTIDE SEQUENCE</scope>
    <source>
        <strain evidence="8">Zod_Metabat.24</strain>
    </source>
</reference>
<dbReference type="InterPro" id="IPR038078">
    <property type="entry name" value="PhoU-like_sf"/>
</dbReference>
<dbReference type="InterPro" id="IPR003841">
    <property type="entry name" value="Na/Pi_transpt"/>
</dbReference>
<sequence length="561" mass="61981">MGEMLQTVIFGIMGGLGLFFLGIRTMSDGLQKYAGDRLRNFLKSITKNRVIGMLTGLFVTAIIQSSSATTVMTVSLVNAGLINLVQAIGVVLGANIGTTVTAQMIAFKVQDYALPLIGVGVVLKLFAKREKLVYFGEAMMGFGLLFFGLSTMKDAFAFMKGSEAVFNFFANLDGFPFVALIIGTVFTMMMQSSSVTVGITMALASTGLISFPTSVALILGDNIGTTITAELASIGTNVAAKRTARAHTMFNVIGVIYIFLLMPYFIKLVNLITPGEVGFVITTAEEAAKYNMEIGDVPYAARHIANAHTMFNVVNNVLFLPMIGVLAKISTFMIPGEEVKPEFHLKYLGGNVVSAPSIAIGEARDETIHMAKISLDMLDESMRALFDGDMKRLENVRKMEDTVDMLQREITDYSVRISQESITPEISREITSIINMVNNIERIGDHCENLTQLIERKKAEKLIFSDVAIENIREIYQVSRKFLDFVINSMETKDIFIKSEADRYEKRINYLEDTFRNDHVDRLNKGNCQVDPGLIFIDMLTNFEKIGDHTFNIAEAVVGIK</sequence>
<evidence type="ECO:0000313" key="9">
    <source>
        <dbReference type="Proteomes" id="UP000809273"/>
    </source>
</evidence>
<dbReference type="InterPro" id="IPR026022">
    <property type="entry name" value="PhoU_dom"/>
</dbReference>
<comment type="caution">
    <text evidence="8">The sequence shown here is derived from an EMBL/GenBank/DDBJ whole genome shotgun (WGS) entry which is preliminary data.</text>
</comment>
<keyword evidence="3 6" id="KW-0812">Transmembrane</keyword>
<feature type="transmembrane region" description="Helical" evidence="6">
    <location>
        <begin position="6"/>
        <end position="27"/>
    </location>
</feature>
<feature type="transmembrane region" description="Helical" evidence="6">
    <location>
        <begin position="248"/>
        <end position="266"/>
    </location>
</feature>
<feature type="transmembrane region" description="Helical" evidence="6">
    <location>
        <begin position="109"/>
        <end position="127"/>
    </location>
</feature>
<dbReference type="GO" id="GO:0005436">
    <property type="term" value="F:sodium:phosphate symporter activity"/>
    <property type="evidence" value="ECO:0007669"/>
    <property type="project" value="InterPro"/>
</dbReference>
<feature type="transmembrane region" description="Helical" evidence="6">
    <location>
        <begin position="76"/>
        <end position="97"/>
    </location>
</feature>
<dbReference type="AlphaFoldDB" id="A0A9D8KFM3"/>
<evidence type="ECO:0000256" key="3">
    <source>
        <dbReference type="ARBA" id="ARBA00022692"/>
    </source>
</evidence>
<reference evidence="8" key="2">
    <citation type="submission" date="2021-01" db="EMBL/GenBank/DDBJ databases">
        <authorList>
            <person name="Hahn C.R."/>
            <person name="Youssef N.H."/>
            <person name="Elshahed M."/>
        </authorList>
    </citation>
    <scope>NUCLEOTIDE SEQUENCE</scope>
    <source>
        <strain evidence="8">Zod_Metabat.24</strain>
    </source>
</reference>
<dbReference type="Pfam" id="PF01895">
    <property type="entry name" value="PhoU"/>
    <property type="match status" value="2"/>
</dbReference>
<dbReference type="NCBIfam" id="TIGR00704">
    <property type="entry name" value="NaPi_cotrn_rel"/>
    <property type="match status" value="1"/>
</dbReference>
<feature type="domain" description="PhoU" evidence="7">
    <location>
        <begin position="472"/>
        <end position="557"/>
    </location>
</feature>
<feature type="transmembrane region" description="Helical" evidence="6">
    <location>
        <begin position="133"/>
        <end position="152"/>
    </location>
</feature>
<keyword evidence="4 6" id="KW-1133">Transmembrane helix</keyword>
<evidence type="ECO:0000256" key="1">
    <source>
        <dbReference type="ARBA" id="ARBA00004651"/>
    </source>
</evidence>
<accession>A0A9D8KFM3</accession>
<keyword evidence="2" id="KW-1003">Cell membrane</keyword>
<comment type="subcellular location">
    <subcellularLocation>
        <location evidence="1">Cell membrane</location>
        <topology evidence="1">Multi-pass membrane protein</topology>
    </subcellularLocation>
</comment>
<evidence type="ECO:0000259" key="7">
    <source>
        <dbReference type="Pfam" id="PF01895"/>
    </source>
</evidence>
<dbReference type="GO" id="GO:0005886">
    <property type="term" value="C:plasma membrane"/>
    <property type="evidence" value="ECO:0007669"/>
    <property type="project" value="UniProtKB-SubCell"/>
</dbReference>
<dbReference type="Gene3D" id="1.20.58.220">
    <property type="entry name" value="Phosphate transport system protein phou homolog 2, domain 2"/>
    <property type="match status" value="1"/>
</dbReference>
<feature type="transmembrane region" description="Helical" evidence="6">
    <location>
        <begin position="195"/>
        <end position="219"/>
    </location>
</feature>
<feature type="domain" description="PhoU" evidence="7">
    <location>
        <begin position="369"/>
        <end position="452"/>
    </location>
</feature>
<proteinExistence type="predicted"/>
<feature type="transmembrane region" description="Helical" evidence="6">
    <location>
        <begin position="164"/>
        <end position="189"/>
    </location>
</feature>
<evidence type="ECO:0000256" key="6">
    <source>
        <dbReference type="SAM" id="Phobius"/>
    </source>
</evidence>
<feature type="transmembrane region" description="Helical" evidence="6">
    <location>
        <begin position="48"/>
        <end position="64"/>
    </location>
</feature>
<evidence type="ECO:0000256" key="5">
    <source>
        <dbReference type="ARBA" id="ARBA00023136"/>
    </source>
</evidence>
<dbReference type="NCBIfam" id="NF037997">
    <property type="entry name" value="Na_Pi_symport"/>
    <property type="match status" value="1"/>
</dbReference>
<gene>
    <name evidence="8" type="ORF">JW984_08140</name>
</gene>
<name>A0A9D8KFM3_9DELT</name>
<evidence type="ECO:0000256" key="4">
    <source>
        <dbReference type="ARBA" id="ARBA00022989"/>
    </source>
</evidence>
<evidence type="ECO:0000256" key="2">
    <source>
        <dbReference type="ARBA" id="ARBA00022475"/>
    </source>
</evidence>
<organism evidence="8 9">
    <name type="scientific">Candidatus Zymogenus saltonus</name>
    <dbReference type="NCBI Taxonomy" id="2844893"/>
    <lineage>
        <taxon>Bacteria</taxon>
        <taxon>Deltaproteobacteria</taxon>
        <taxon>Candidatus Zymogenia</taxon>
        <taxon>Candidatus Zymogeniales</taxon>
        <taxon>Candidatus Zymogenaceae</taxon>
        <taxon>Candidatus Zymogenus</taxon>
    </lineage>
</organism>
<dbReference type="EMBL" id="JAFGIX010000040">
    <property type="protein sequence ID" value="MBN1573150.1"/>
    <property type="molecule type" value="Genomic_DNA"/>
</dbReference>
<dbReference type="InterPro" id="IPR004633">
    <property type="entry name" value="NaPi_cotrn-rel/YqeW-like"/>
</dbReference>
<protein>
    <submittedName>
        <fullName evidence="8">Na/Pi cotransporter family protein</fullName>
    </submittedName>
</protein>
<keyword evidence="5 6" id="KW-0472">Membrane</keyword>